<feature type="compositionally biased region" description="Polar residues" evidence="1">
    <location>
        <begin position="211"/>
        <end position="228"/>
    </location>
</feature>
<dbReference type="AlphaFoldDB" id="A0A423XCA8"/>
<evidence type="ECO:0000313" key="2">
    <source>
        <dbReference type="EMBL" id="ROW13649.1"/>
    </source>
</evidence>
<evidence type="ECO:0000256" key="1">
    <source>
        <dbReference type="SAM" id="MobiDB-lite"/>
    </source>
</evidence>
<reference evidence="2 3" key="1">
    <citation type="submission" date="2015-09" db="EMBL/GenBank/DDBJ databases">
        <title>Host preference determinants of Valsa canker pathogens revealed by comparative genomics.</title>
        <authorList>
            <person name="Yin Z."/>
            <person name="Huang L."/>
        </authorList>
    </citation>
    <scope>NUCLEOTIDE SEQUENCE [LARGE SCALE GENOMIC DNA]</scope>
    <source>
        <strain evidence="2 3">SXYLt</strain>
    </source>
</reference>
<feature type="compositionally biased region" description="Low complexity" evidence="1">
    <location>
        <begin position="97"/>
        <end position="112"/>
    </location>
</feature>
<comment type="caution">
    <text evidence="2">The sequence shown here is derived from an EMBL/GenBank/DDBJ whole genome shotgun (WGS) entry which is preliminary data.</text>
</comment>
<evidence type="ECO:0000313" key="3">
    <source>
        <dbReference type="Proteomes" id="UP000285146"/>
    </source>
</evidence>
<dbReference type="OrthoDB" id="5238683at2759"/>
<gene>
    <name evidence="2" type="ORF">VPNG_04520</name>
</gene>
<dbReference type="EMBL" id="LKEB01000018">
    <property type="protein sequence ID" value="ROW13649.1"/>
    <property type="molecule type" value="Genomic_DNA"/>
</dbReference>
<feature type="region of interest" description="Disordered" evidence="1">
    <location>
        <begin position="84"/>
        <end position="174"/>
    </location>
</feature>
<dbReference type="InParanoid" id="A0A423XCA8"/>
<organism evidence="2 3">
    <name type="scientific">Cytospora leucostoma</name>
    <dbReference type="NCBI Taxonomy" id="1230097"/>
    <lineage>
        <taxon>Eukaryota</taxon>
        <taxon>Fungi</taxon>
        <taxon>Dikarya</taxon>
        <taxon>Ascomycota</taxon>
        <taxon>Pezizomycotina</taxon>
        <taxon>Sordariomycetes</taxon>
        <taxon>Sordariomycetidae</taxon>
        <taxon>Diaporthales</taxon>
        <taxon>Cytosporaceae</taxon>
        <taxon>Cytospora</taxon>
    </lineage>
</organism>
<feature type="compositionally biased region" description="Low complexity" evidence="1">
    <location>
        <begin position="146"/>
        <end position="162"/>
    </location>
</feature>
<protein>
    <submittedName>
        <fullName evidence="2">Uncharacterized protein</fullName>
    </submittedName>
</protein>
<name>A0A423XCA8_9PEZI</name>
<accession>A0A423XCA8</accession>
<keyword evidence="3" id="KW-1185">Reference proteome</keyword>
<sequence length="350" mass="37401">MADTAWAQAQTLQAQMEGPLLKLEKLGALTVEDADEIRNIVAEGIADKFNKRYRAFPGEREGVEIRRNMVPKECVLKKRSEAYGKATAETRRPPPLAVAKPPGNKAPAKPQATRGRRAPVTFPRGADFPQKSGKQQPVPKGSWYRKPAAPEESIPASSSSKKSSPEKRPAQAGRVMPADKLHKNWQNGLASSTSQVWNDILATPNAVLSTLPGSDNSSRAQSSATTVDQRVASPVSTKDPATHAVLDTAKITTSGEATADIDLKSVTEGVVVGVKDDGVGVMGNSAVSQSDLKLAEDEDDGVAVKIEEHDSAYVLTCFVLRNSQLTDPVSAHSSSKPTIDFGDDLIWLGD</sequence>
<dbReference type="Proteomes" id="UP000285146">
    <property type="component" value="Unassembled WGS sequence"/>
</dbReference>
<proteinExistence type="predicted"/>
<feature type="region of interest" description="Disordered" evidence="1">
    <location>
        <begin position="211"/>
        <end position="240"/>
    </location>
</feature>